<feature type="transmembrane region" description="Helical" evidence="2">
    <location>
        <begin position="116"/>
        <end position="135"/>
    </location>
</feature>
<evidence type="ECO:0000256" key="2">
    <source>
        <dbReference type="SAM" id="Phobius"/>
    </source>
</evidence>
<sequence>MMENRQSIPSNENSSSSSNSHVSLQDEPSQWKAYIGFGSDLNYLFWTNSWICLIYFINGFVTFVLHVYTYRALEGTLKIECFGERCWTATREIYPTGFRYNLMKHHKIFYEERHTGIWFGLFLMAYGLLAGFRFTRCVVNLGYLLNVLLILFCVLITPVCALEFLAWIPGLRPLHEQVPDCHPVRIRVLSDVVLVALTLTVAIYQLIINTPYIQHRSVRLIEPLITAIKNHERVANFWLSRQSPYHNIRL</sequence>
<keyword evidence="4" id="KW-1185">Reference proteome</keyword>
<feature type="transmembrane region" description="Helical" evidence="2">
    <location>
        <begin position="141"/>
        <end position="167"/>
    </location>
</feature>
<proteinExistence type="predicted"/>
<reference evidence="3 4" key="2">
    <citation type="submission" date="2018-11" db="EMBL/GenBank/DDBJ databases">
        <authorList>
            <consortium name="Pathogen Informatics"/>
        </authorList>
    </citation>
    <scope>NUCLEOTIDE SEQUENCE [LARGE SCALE GENOMIC DNA]</scope>
    <source>
        <strain evidence="3 4">Egypt</strain>
    </source>
</reference>
<keyword evidence="2" id="KW-0812">Transmembrane</keyword>
<organism evidence="5">
    <name type="scientific">Echinostoma caproni</name>
    <dbReference type="NCBI Taxonomy" id="27848"/>
    <lineage>
        <taxon>Eukaryota</taxon>
        <taxon>Metazoa</taxon>
        <taxon>Spiralia</taxon>
        <taxon>Lophotrochozoa</taxon>
        <taxon>Platyhelminthes</taxon>
        <taxon>Trematoda</taxon>
        <taxon>Digenea</taxon>
        <taxon>Plagiorchiida</taxon>
        <taxon>Echinostomata</taxon>
        <taxon>Echinostomatoidea</taxon>
        <taxon>Echinostomatidae</taxon>
        <taxon>Echinostoma</taxon>
    </lineage>
</organism>
<dbReference type="WBParaSite" id="ECPE_0000736601-mRNA-1">
    <property type="protein sequence ID" value="ECPE_0000736601-mRNA-1"/>
    <property type="gene ID" value="ECPE_0000736601"/>
</dbReference>
<gene>
    <name evidence="3" type="ORF">ECPE_LOCUS7350</name>
</gene>
<dbReference type="OrthoDB" id="6269593at2759"/>
<dbReference type="EMBL" id="UZAN01044483">
    <property type="protein sequence ID" value="VDP80856.1"/>
    <property type="molecule type" value="Genomic_DNA"/>
</dbReference>
<feature type="transmembrane region" description="Helical" evidence="2">
    <location>
        <begin position="188"/>
        <end position="207"/>
    </location>
</feature>
<evidence type="ECO:0000313" key="4">
    <source>
        <dbReference type="Proteomes" id="UP000272942"/>
    </source>
</evidence>
<reference evidence="5" key="1">
    <citation type="submission" date="2016-06" db="UniProtKB">
        <authorList>
            <consortium name="WormBaseParasite"/>
        </authorList>
    </citation>
    <scope>IDENTIFICATION</scope>
</reference>
<evidence type="ECO:0000313" key="3">
    <source>
        <dbReference type="EMBL" id="VDP80856.1"/>
    </source>
</evidence>
<dbReference type="AlphaFoldDB" id="A0A183AK65"/>
<evidence type="ECO:0000313" key="5">
    <source>
        <dbReference type="WBParaSite" id="ECPE_0000736601-mRNA-1"/>
    </source>
</evidence>
<feature type="transmembrane region" description="Helical" evidence="2">
    <location>
        <begin position="43"/>
        <end position="68"/>
    </location>
</feature>
<accession>A0A183AK65</accession>
<evidence type="ECO:0000256" key="1">
    <source>
        <dbReference type="SAM" id="MobiDB-lite"/>
    </source>
</evidence>
<keyword evidence="2" id="KW-1133">Transmembrane helix</keyword>
<feature type="region of interest" description="Disordered" evidence="1">
    <location>
        <begin position="1"/>
        <end position="23"/>
    </location>
</feature>
<protein>
    <submittedName>
        <fullName evidence="5">Transmembrane protein</fullName>
    </submittedName>
</protein>
<name>A0A183AK65_9TREM</name>
<keyword evidence="2" id="KW-0472">Membrane</keyword>
<feature type="compositionally biased region" description="Low complexity" evidence="1">
    <location>
        <begin position="7"/>
        <end position="23"/>
    </location>
</feature>
<dbReference type="Proteomes" id="UP000272942">
    <property type="component" value="Unassembled WGS sequence"/>
</dbReference>